<sequence>MTSTSAFSRGGSTSPWPTTPSTPFVVPALALGSLLTAFAPGLDLSSVGYLSRKSLPIKRNDAEPLTREDVQYDLLNYIFSDTNAVFTNPHDKGSEKVNFSTLYISALYNSSKCSKVLKDKMTETPEFATELAKISLLTNVGRINTTMAFFPEMKTALRTYHPVPSLQKTDGNAQDAPRIKNCLKAALLPSETKGVPPATPEEVLAKRKEGQRPPTSVVNLVFVLSNHHAPLASVHFDGNFNFLDLFLPGKPLASFERAQIFLWLTYHYLEDSDGPNPFSDKFAQKHPGKAPMLRRLTEEEQAQENVDTPEEIQWGRTMSAKRNNFLQQLVSSVDTDKRTGRSAAPLFISVTPEYGVGRRSQRHVYDTTPKDEASFLYYVPTQGPSPIEGAGGSGGPEPELAQREPEHGRARDERMNRTARQHHPLITVKQDQIPHSSPRPRSRSMLEHAWVLATTTDPLGDSDGEEDTQHARLDYSRRLKVLRHLHGRSHSGEVILRDSSSHES</sequence>
<organism evidence="2 3">
    <name type="scientific">Coprinellus micaceus</name>
    <name type="common">Glistening ink-cap mushroom</name>
    <name type="synonym">Coprinus micaceus</name>
    <dbReference type="NCBI Taxonomy" id="71717"/>
    <lineage>
        <taxon>Eukaryota</taxon>
        <taxon>Fungi</taxon>
        <taxon>Dikarya</taxon>
        <taxon>Basidiomycota</taxon>
        <taxon>Agaricomycotina</taxon>
        <taxon>Agaricomycetes</taxon>
        <taxon>Agaricomycetidae</taxon>
        <taxon>Agaricales</taxon>
        <taxon>Agaricineae</taxon>
        <taxon>Psathyrellaceae</taxon>
        <taxon>Coprinellus</taxon>
    </lineage>
</organism>
<dbReference type="PANTHER" id="PTHR37287">
    <property type="entry name" value="INO EIGHTY SUBUNIT 1"/>
    <property type="match status" value="1"/>
</dbReference>
<dbReference type="EMBL" id="QPFP01000002">
    <property type="protein sequence ID" value="TEB39177.1"/>
    <property type="molecule type" value="Genomic_DNA"/>
</dbReference>
<reference evidence="2 3" key="1">
    <citation type="journal article" date="2019" name="Nat. Ecol. Evol.">
        <title>Megaphylogeny resolves global patterns of mushroom evolution.</title>
        <authorList>
            <person name="Varga T."/>
            <person name="Krizsan K."/>
            <person name="Foldi C."/>
            <person name="Dima B."/>
            <person name="Sanchez-Garcia M."/>
            <person name="Sanchez-Ramirez S."/>
            <person name="Szollosi G.J."/>
            <person name="Szarkandi J.G."/>
            <person name="Papp V."/>
            <person name="Albert L."/>
            <person name="Andreopoulos W."/>
            <person name="Angelini C."/>
            <person name="Antonin V."/>
            <person name="Barry K.W."/>
            <person name="Bougher N.L."/>
            <person name="Buchanan P."/>
            <person name="Buyck B."/>
            <person name="Bense V."/>
            <person name="Catcheside P."/>
            <person name="Chovatia M."/>
            <person name="Cooper J."/>
            <person name="Damon W."/>
            <person name="Desjardin D."/>
            <person name="Finy P."/>
            <person name="Geml J."/>
            <person name="Haridas S."/>
            <person name="Hughes K."/>
            <person name="Justo A."/>
            <person name="Karasinski D."/>
            <person name="Kautmanova I."/>
            <person name="Kiss B."/>
            <person name="Kocsube S."/>
            <person name="Kotiranta H."/>
            <person name="LaButti K.M."/>
            <person name="Lechner B.E."/>
            <person name="Liimatainen K."/>
            <person name="Lipzen A."/>
            <person name="Lukacs Z."/>
            <person name="Mihaltcheva S."/>
            <person name="Morgado L.N."/>
            <person name="Niskanen T."/>
            <person name="Noordeloos M.E."/>
            <person name="Ohm R.A."/>
            <person name="Ortiz-Santana B."/>
            <person name="Ovrebo C."/>
            <person name="Racz N."/>
            <person name="Riley R."/>
            <person name="Savchenko A."/>
            <person name="Shiryaev A."/>
            <person name="Soop K."/>
            <person name="Spirin V."/>
            <person name="Szebenyi C."/>
            <person name="Tomsovsky M."/>
            <person name="Tulloss R.E."/>
            <person name="Uehling J."/>
            <person name="Grigoriev I.V."/>
            <person name="Vagvolgyi C."/>
            <person name="Papp T."/>
            <person name="Martin F.M."/>
            <person name="Miettinen O."/>
            <person name="Hibbett D.S."/>
            <person name="Nagy L.G."/>
        </authorList>
    </citation>
    <scope>NUCLEOTIDE SEQUENCE [LARGE SCALE GENOMIC DNA]</scope>
    <source>
        <strain evidence="2 3">FP101781</strain>
    </source>
</reference>
<protein>
    <recommendedName>
        <fullName evidence="4">Ino eighty subunit 1</fullName>
    </recommendedName>
</protein>
<dbReference type="AlphaFoldDB" id="A0A4Y7TYD1"/>
<dbReference type="PANTHER" id="PTHR37287:SF1">
    <property type="entry name" value="INO EIGHTY SUBUNIT 1"/>
    <property type="match status" value="1"/>
</dbReference>
<feature type="compositionally biased region" description="Basic and acidic residues" evidence="1">
    <location>
        <begin position="400"/>
        <end position="416"/>
    </location>
</feature>
<proteinExistence type="predicted"/>
<gene>
    <name evidence="2" type="ORF">FA13DRAFT_1725143</name>
</gene>
<feature type="region of interest" description="Disordered" evidence="1">
    <location>
        <begin position="382"/>
        <end position="422"/>
    </location>
</feature>
<evidence type="ECO:0000313" key="3">
    <source>
        <dbReference type="Proteomes" id="UP000298030"/>
    </source>
</evidence>
<keyword evidence="3" id="KW-1185">Reference proteome</keyword>
<evidence type="ECO:0000313" key="2">
    <source>
        <dbReference type="EMBL" id="TEB39177.1"/>
    </source>
</evidence>
<name>A0A4Y7TYD1_COPMI</name>
<dbReference type="OrthoDB" id="5413003at2759"/>
<evidence type="ECO:0000256" key="1">
    <source>
        <dbReference type="SAM" id="MobiDB-lite"/>
    </source>
</evidence>
<dbReference type="Proteomes" id="UP000298030">
    <property type="component" value="Unassembled WGS sequence"/>
</dbReference>
<dbReference type="InterPro" id="IPR038014">
    <property type="entry name" value="Ies1"/>
</dbReference>
<evidence type="ECO:0008006" key="4">
    <source>
        <dbReference type="Google" id="ProtNLM"/>
    </source>
</evidence>
<comment type="caution">
    <text evidence="2">The sequence shown here is derived from an EMBL/GenBank/DDBJ whole genome shotgun (WGS) entry which is preliminary data.</text>
</comment>
<dbReference type="GO" id="GO:0031011">
    <property type="term" value="C:Ino80 complex"/>
    <property type="evidence" value="ECO:0007669"/>
    <property type="project" value="InterPro"/>
</dbReference>
<accession>A0A4Y7TYD1</accession>
<dbReference type="STRING" id="71717.A0A4Y7TYD1"/>